<dbReference type="EMBL" id="UINC01012216">
    <property type="protein sequence ID" value="SVA53468.1"/>
    <property type="molecule type" value="Genomic_DNA"/>
</dbReference>
<dbReference type="InterPro" id="IPR050238">
    <property type="entry name" value="DNA_Rep/Repair_Clamp_Loader"/>
</dbReference>
<protein>
    <recommendedName>
        <fullName evidence="2">DNA polymerase III delta N-terminal domain-containing protein</fullName>
    </recommendedName>
</protein>
<gene>
    <name evidence="1" type="ORF">METZ01_LOCUS106322</name>
</gene>
<dbReference type="GO" id="GO:0006261">
    <property type="term" value="P:DNA-templated DNA replication"/>
    <property type="evidence" value="ECO:0007669"/>
    <property type="project" value="TreeGrafter"/>
</dbReference>
<evidence type="ECO:0008006" key="2">
    <source>
        <dbReference type="Google" id="ProtNLM"/>
    </source>
</evidence>
<name>A0A381WMR0_9ZZZZ</name>
<dbReference type="PANTHER" id="PTHR11669:SF0">
    <property type="entry name" value="PROTEIN STICHEL-LIKE 2"/>
    <property type="match status" value="1"/>
</dbReference>
<feature type="non-terminal residue" evidence="1">
    <location>
        <position position="228"/>
    </location>
</feature>
<evidence type="ECO:0000313" key="1">
    <source>
        <dbReference type="EMBL" id="SVA53468.1"/>
    </source>
</evidence>
<dbReference type="InterPro" id="IPR027417">
    <property type="entry name" value="P-loop_NTPase"/>
</dbReference>
<dbReference type="Pfam" id="PF13177">
    <property type="entry name" value="DNA_pol3_delta2"/>
    <property type="match status" value="1"/>
</dbReference>
<proteinExistence type="predicted"/>
<dbReference type="SUPFAM" id="SSF52540">
    <property type="entry name" value="P-loop containing nucleoside triphosphate hydrolases"/>
    <property type="match status" value="1"/>
</dbReference>
<dbReference type="Gene3D" id="3.40.50.300">
    <property type="entry name" value="P-loop containing nucleotide triphosphate hydrolases"/>
    <property type="match status" value="1"/>
</dbReference>
<sequence length="228" mass="26159">MLLDKIKLLSNFSGELLESILINLSYNYSAKPLIIVGTRYDGVYELLRIIASVYLCSEKCLVNNSYCKNCSIIIDNKYPDFHLISSNDFISYNYSIKSETVEDYIIKNSYLSSVNSEGKVLAVEDANFMTKQASNALLKLFEESLTQKLFILTTSDIKKIPNTIVSRCEVYNLLNFSYSKFIDITSSNKNLDKELIDKIWFVSRGKIWLTLLLLDDIDLLIKFDVEVK</sequence>
<accession>A0A381WMR0</accession>
<organism evidence="1">
    <name type="scientific">marine metagenome</name>
    <dbReference type="NCBI Taxonomy" id="408172"/>
    <lineage>
        <taxon>unclassified sequences</taxon>
        <taxon>metagenomes</taxon>
        <taxon>ecological metagenomes</taxon>
    </lineage>
</organism>
<reference evidence="1" key="1">
    <citation type="submission" date="2018-05" db="EMBL/GenBank/DDBJ databases">
        <authorList>
            <person name="Lanie J.A."/>
            <person name="Ng W.-L."/>
            <person name="Kazmierczak K.M."/>
            <person name="Andrzejewski T.M."/>
            <person name="Davidsen T.M."/>
            <person name="Wayne K.J."/>
            <person name="Tettelin H."/>
            <person name="Glass J.I."/>
            <person name="Rusch D."/>
            <person name="Podicherti R."/>
            <person name="Tsui H.-C.T."/>
            <person name="Winkler M.E."/>
        </authorList>
    </citation>
    <scope>NUCLEOTIDE SEQUENCE</scope>
</reference>
<dbReference type="PANTHER" id="PTHR11669">
    <property type="entry name" value="REPLICATION FACTOR C / DNA POLYMERASE III GAMMA-TAU SUBUNIT"/>
    <property type="match status" value="1"/>
</dbReference>
<dbReference type="AlphaFoldDB" id="A0A381WMR0"/>